<evidence type="ECO:0000313" key="1">
    <source>
        <dbReference type="EMBL" id="GIY38746.1"/>
    </source>
</evidence>
<evidence type="ECO:0000313" key="2">
    <source>
        <dbReference type="Proteomes" id="UP001054945"/>
    </source>
</evidence>
<dbReference type="EMBL" id="BPLR01010351">
    <property type="protein sequence ID" value="GIY38746.1"/>
    <property type="molecule type" value="Genomic_DNA"/>
</dbReference>
<accession>A0AAV4T024</accession>
<dbReference type="Proteomes" id="UP001054945">
    <property type="component" value="Unassembled WGS sequence"/>
</dbReference>
<keyword evidence="2" id="KW-1185">Reference proteome</keyword>
<protein>
    <submittedName>
        <fullName evidence="1">Uncharacterized protein</fullName>
    </submittedName>
</protein>
<name>A0AAV4T024_CAEEX</name>
<reference evidence="1 2" key="1">
    <citation type="submission" date="2021-06" db="EMBL/GenBank/DDBJ databases">
        <title>Caerostris extrusa draft genome.</title>
        <authorList>
            <person name="Kono N."/>
            <person name="Arakawa K."/>
        </authorList>
    </citation>
    <scope>NUCLEOTIDE SEQUENCE [LARGE SCALE GENOMIC DNA]</scope>
</reference>
<organism evidence="1 2">
    <name type="scientific">Caerostris extrusa</name>
    <name type="common">Bark spider</name>
    <name type="synonym">Caerostris bankana</name>
    <dbReference type="NCBI Taxonomy" id="172846"/>
    <lineage>
        <taxon>Eukaryota</taxon>
        <taxon>Metazoa</taxon>
        <taxon>Ecdysozoa</taxon>
        <taxon>Arthropoda</taxon>
        <taxon>Chelicerata</taxon>
        <taxon>Arachnida</taxon>
        <taxon>Araneae</taxon>
        <taxon>Araneomorphae</taxon>
        <taxon>Entelegynae</taxon>
        <taxon>Araneoidea</taxon>
        <taxon>Araneidae</taxon>
        <taxon>Caerostris</taxon>
    </lineage>
</organism>
<proteinExistence type="predicted"/>
<dbReference type="AlphaFoldDB" id="A0AAV4T024"/>
<sequence>MEPCVWIVSVNNPTTRNFDILYVLFQAMSCNIHVKQTVRCTPFRHLIPANAPWGTVLRAAAARPSNEKGYACQAEQRCPTSTIMDYNYEASITETKLQMITV</sequence>
<gene>
    <name evidence="1" type="ORF">CEXT_696841</name>
</gene>
<comment type="caution">
    <text evidence="1">The sequence shown here is derived from an EMBL/GenBank/DDBJ whole genome shotgun (WGS) entry which is preliminary data.</text>
</comment>